<dbReference type="PROSITE" id="PS00153">
    <property type="entry name" value="ATPASE_GAMMA"/>
    <property type="match status" value="1"/>
</dbReference>
<evidence type="ECO:0000256" key="6">
    <source>
        <dbReference type="ARBA" id="ARBA00023065"/>
    </source>
</evidence>
<comment type="function">
    <text evidence="1">Produces ATP from ADP in the presence of a proton gradient across the membrane. The gamma chain is believed to be important in regulating ATPase activity and the flow of protons through the CF(0) complex.</text>
</comment>
<keyword evidence="6" id="KW-0406">Ion transport</keyword>
<evidence type="ECO:0000256" key="3">
    <source>
        <dbReference type="ARBA" id="ARBA00007681"/>
    </source>
</evidence>
<dbReference type="EMBL" id="HBFK01019915">
    <property type="protein sequence ID" value="CAD8745865.1"/>
    <property type="molecule type" value="Transcribed_RNA"/>
</dbReference>
<dbReference type="EMBL" id="HBFK01019913">
    <property type="protein sequence ID" value="CAD8745864.1"/>
    <property type="molecule type" value="Transcribed_RNA"/>
</dbReference>
<evidence type="ECO:0000256" key="1">
    <source>
        <dbReference type="ARBA" id="ARBA00003456"/>
    </source>
</evidence>
<organism evidence="14">
    <name type="scientific">Hemiselmis andersenii</name>
    <name type="common">Cryptophyte alga</name>
    <dbReference type="NCBI Taxonomy" id="464988"/>
    <lineage>
        <taxon>Eukaryota</taxon>
        <taxon>Cryptophyceae</taxon>
        <taxon>Cryptomonadales</taxon>
        <taxon>Hemiselmidaceae</taxon>
        <taxon>Hemiselmis</taxon>
    </lineage>
</organism>
<keyword evidence="9" id="KW-0066">ATP synthesis</keyword>
<dbReference type="EMBL" id="HBFX01018759">
    <property type="protein sequence ID" value="CAD8956817.1"/>
    <property type="molecule type" value="Transcribed_RNA"/>
</dbReference>
<reference evidence="14" key="1">
    <citation type="submission" date="2021-01" db="EMBL/GenBank/DDBJ databases">
        <authorList>
            <person name="Corre E."/>
            <person name="Pelletier E."/>
            <person name="Niang G."/>
            <person name="Scheremetjew M."/>
            <person name="Finn R."/>
            <person name="Kale V."/>
            <person name="Holt S."/>
            <person name="Cochrane G."/>
            <person name="Meng A."/>
            <person name="Brown T."/>
            <person name="Cohen L."/>
        </authorList>
    </citation>
    <scope>NUCLEOTIDE SEQUENCE</scope>
    <source>
        <strain evidence="11">CCMP441</strain>
        <strain evidence="14">CCMP644</strain>
    </source>
</reference>
<evidence type="ECO:0000313" key="14">
    <source>
        <dbReference type="EMBL" id="CAD8956817.1"/>
    </source>
</evidence>
<evidence type="ECO:0000256" key="10">
    <source>
        <dbReference type="ARBA" id="ARBA00031066"/>
    </source>
</evidence>
<evidence type="ECO:0000313" key="11">
    <source>
        <dbReference type="EMBL" id="CAD8745864.1"/>
    </source>
</evidence>
<gene>
    <name evidence="13" type="ORF">HAND00432_LOCUS11353</name>
    <name evidence="14" type="ORF">HAND00432_LOCUS11355</name>
    <name evidence="11" type="ORF">HAND1043_LOCUS12360</name>
    <name evidence="12" type="ORF">HAND1043_LOCUS12361</name>
</gene>
<dbReference type="InterPro" id="IPR000131">
    <property type="entry name" value="ATP_synth_F1_gsu"/>
</dbReference>
<dbReference type="GO" id="GO:0046933">
    <property type="term" value="F:proton-transporting ATP synthase activity, rotational mechanism"/>
    <property type="evidence" value="ECO:0007669"/>
    <property type="project" value="InterPro"/>
</dbReference>
<dbReference type="InterPro" id="IPR035968">
    <property type="entry name" value="ATP_synth_F1_ATPase_gsu"/>
</dbReference>
<evidence type="ECO:0000256" key="2">
    <source>
        <dbReference type="ARBA" id="ARBA00004170"/>
    </source>
</evidence>
<keyword evidence="5" id="KW-0375">Hydrogen ion transport</keyword>
<evidence type="ECO:0000313" key="13">
    <source>
        <dbReference type="EMBL" id="CAD8956815.1"/>
    </source>
</evidence>
<dbReference type="Gene3D" id="1.10.287.80">
    <property type="entry name" value="ATP synthase, gamma subunit, helix hairpin domain"/>
    <property type="match status" value="1"/>
</dbReference>
<dbReference type="GO" id="GO:0045259">
    <property type="term" value="C:proton-transporting ATP synthase complex"/>
    <property type="evidence" value="ECO:0007669"/>
    <property type="project" value="UniProtKB-KW"/>
</dbReference>
<comment type="similarity">
    <text evidence="3">Belongs to the ATPase gamma chain family.</text>
</comment>
<dbReference type="Pfam" id="PF00231">
    <property type="entry name" value="ATP-synt"/>
    <property type="match status" value="1"/>
</dbReference>
<proteinExistence type="inferred from homology"/>
<dbReference type="PANTHER" id="PTHR11693">
    <property type="entry name" value="ATP SYNTHASE GAMMA CHAIN"/>
    <property type="match status" value="1"/>
</dbReference>
<comment type="subcellular location">
    <subcellularLocation>
        <location evidence="2">Membrane</location>
        <topology evidence="2">Peripheral membrane protein</topology>
    </subcellularLocation>
</comment>
<protein>
    <recommendedName>
        <fullName evidence="10">F-ATPase gamma subunit</fullName>
    </recommendedName>
</protein>
<dbReference type="PRINTS" id="PR00126">
    <property type="entry name" value="ATPASEGAMMA"/>
</dbReference>
<dbReference type="AlphaFoldDB" id="A0A6U4V927"/>
<keyword evidence="4" id="KW-0813">Transport</keyword>
<evidence type="ECO:0000256" key="9">
    <source>
        <dbReference type="ARBA" id="ARBA00023310"/>
    </source>
</evidence>
<accession>A0A6U4V927</accession>
<dbReference type="EMBL" id="HBFX01018757">
    <property type="protein sequence ID" value="CAD8956815.1"/>
    <property type="molecule type" value="Transcribed_RNA"/>
</dbReference>
<dbReference type="PANTHER" id="PTHR11693:SF41">
    <property type="entry name" value="ATP SYNTHASE GAMMA CHAIN, CHLOROPLASTIC"/>
    <property type="match status" value="1"/>
</dbReference>
<keyword evidence="8" id="KW-0139">CF(1)</keyword>
<evidence type="ECO:0000256" key="8">
    <source>
        <dbReference type="ARBA" id="ARBA00023196"/>
    </source>
</evidence>
<evidence type="ECO:0000313" key="12">
    <source>
        <dbReference type="EMBL" id="CAD8745865.1"/>
    </source>
</evidence>
<dbReference type="SUPFAM" id="SSF52943">
    <property type="entry name" value="ATP synthase (F1-ATPase), gamma subunit"/>
    <property type="match status" value="1"/>
</dbReference>
<sequence>MTSKDGQFAVDATIAEPAAPEQFPKDMIFEQDPEQILSAILPLYFNGQLLRQMQESVASELAARMTAMQAASDNASDLMKSLTLQLNRKRQAAITQEIAEIVAGANS</sequence>
<dbReference type="InterPro" id="IPR023632">
    <property type="entry name" value="ATP_synth_F1_gsu_CS"/>
</dbReference>
<evidence type="ECO:0000256" key="5">
    <source>
        <dbReference type="ARBA" id="ARBA00022781"/>
    </source>
</evidence>
<evidence type="ECO:0000256" key="7">
    <source>
        <dbReference type="ARBA" id="ARBA00023136"/>
    </source>
</evidence>
<keyword evidence="7" id="KW-0472">Membrane</keyword>
<evidence type="ECO:0000256" key="4">
    <source>
        <dbReference type="ARBA" id="ARBA00022448"/>
    </source>
</evidence>
<name>A0A6U4V927_HEMAN</name>